<accession>A0A0D3JE86</accession>
<dbReference type="Proteomes" id="UP000013827">
    <property type="component" value="Unassembled WGS sequence"/>
</dbReference>
<reference evidence="2" key="1">
    <citation type="journal article" date="2013" name="Nature">
        <title>Pan genome of the phytoplankton Emiliania underpins its global distribution.</title>
        <authorList>
            <person name="Read B.A."/>
            <person name="Kegel J."/>
            <person name="Klute M.J."/>
            <person name="Kuo A."/>
            <person name="Lefebvre S.C."/>
            <person name="Maumus F."/>
            <person name="Mayer C."/>
            <person name="Miller J."/>
            <person name="Monier A."/>
            <person name="Salamov A."/>
            <person name="Young J."/>
            <person name="Aguilar M."/>
            <person name="Claverie J.M."/>
            <person name="Frickenhaus S."/>
            <person name="Gonzalez K."/>
            <person name="Herman E.K."/>
            <person name="Lin Y.C."/>
            <person name="Napier J."/>
            <person name="Ogata H."/>
            <person name="Sarno A.F."/>
            <person name="Shmutz J."/>
            <person name="Schroeder D."/>
            <person name="de Vargas C."/>
            <person name="Verret F."/>
            <person name="von Dassow P."/>
            <person name="Valentin K."/>
            <person name="Van de Peer Y."/>
            <person name="Wheeler G."/>
            <person name="Dacks J.B."/>
            <person name="Delwiche C.F."/>
            <person name="Dyhrman S.T."/>
            <person name="Glockner G."/>
            <person name="John U."/>
            <person name="Richards T."/>
            <person name="Worden A.Z."/>
            <person name="Zhang X."/>
            <person name="Grigoriev I.V."/>
            <person name="Allen A.E."/>
            <person name="Bidle K."/>
            <person name="Borodovsky M."/>
            <person name="Bowler C."/>
            <person name="Brownlee C."/>
            <person name="Cock J.M."/>
            <person name="Elias M."/>
            <person name="Gladyshev V.N."/>
            <person name="Groth M."/>
            <person name="Guda C."/>
            <person name="Hadaegh A."/>
            <person name="Iglesias-Rodriguez M.D."/>
            <person name="Jenkins J."/>
            <person name="Jones B.M."/>
            <person name="Lawson T."/>
            <person name="Leese F."/>
            <person name="Lindquist E."/>
            <person name="Lobanov A."/>
            <person name="Lomsadze A."/>
            <person name="Malik S.B."/>
            <person name="Marsh M.E."/>
            <person name="Mackinder L."/>
            <person name="Mock T."/>
            <person name="Mueller-Roeber B."/>
            <person name="Pagarete A."/>
            <person name="Parker M."/>
            <person name="Probert I."/>
            <person name="Quesneville H."/>
            <person name="Raines C."/>
            <person name="Rensing S.A."/>
            <person name="Riano-Pachon D.M."/>
            <person name="Richier S."/>
            <person name="Rokitta S."/>
            <person name="Shiraiwa Y."/>
            <person name="Soanes D.M."/>
            <person name="van der Giezen M."/>
            <person name="Wahlund T.M."/>
            <person name="Williams B."/>
            <person name="Wilson W."/>
            <person name="Wolfe G."/>
            <person name="Wurch L.L."/>
        </authorList>
    </citation>
    <scope>NUCLEOTIDE SEQUENCE</scope>
</reference>
<evidence type="ECO:0000313" key="2">
    <source>
        <dbReference type="Proteomes" id="UP000013827"/>
    </source>
</evidence>
<proteinExistence type="predicted"/>
<name>A0A0D3JE86_EMIH1</name>
<evidence type="ECO:0000313" key="1">
    <source>
        <dbReference type="EnsemblProtists" id="EOD21821"/>
    </source>
</evidence>
<dbReference type="GeneID" id="17267366"/>
<sequence>MLSLCDLDDELLCCAFRSLSAHEMARVACARAGWGALVTRVAEEQLRLRRKLPTGQGAWPCWLRSLAALQLLECLVGPMPTRTWRDEFPALRAEESRRRAQLNADDASQYFTDESDYMPGGVFALDSFLQEDYAKDAVQAKVAAGWAAADAVAFEATNESDLAFAPSLRERQDRFAATLHTRCGIASRLAGDAAVPQERLFGMIDGVDGLAHGDAVWAVGRMLECGVGGSFTTSCECSCVQGTQFRDEAGCSFFDHDTQSWRCWDSAIVAVRSSPPDSSGFHAPIFDPVTQQRRTRAYAVQNPVSWWVPALSRITIEEVHAPGEWQVRGLRVRQRLFVVSISFG</sequence>
<dbReference type="AlphaFoldDB" id="A0A0D3JE86"/>
<dbReference type="KEGG" id="ehx:EMIHUDRAFT_444407"/>
<organism evidence="1 2">
    <name type="scientific">Emiliania huxleyi (strain CCMP1516)</name>
    <dbReference type="NCBI Taxonomy" id="280463"/>
    <lineage>
        <taxon>Eukaryota</taxon>
        <taxon>Haptista</taxon>
        <taxon>Haptophyta</taxon>
        <taxon>Prymnesiophyceae</taxon>
        <taxon>Isochrysidales</taxon>
        <taxon>Noelaerhabdaceae</taxon>
        <taxon>Emiliania</taxon>
    </lineage>
</organism>
<dbReference type="PaxDb" id="2903-EOD21821"/>
<keyword evidence="2" id="KW-1185">Reference proteome</keyword>
<dbReference type="HOGENOM" id="CLU_786255_0_0_1"/>
<dbReference type="RefSeq" id="XP_005774250.1">
    <property type="nucleotide sequence ID" value="XM_005774193.1"/>
</dbReference>
<reference evidence="1" key="2">
    <citation type="submission" date="2024-10" db="UniProtKB">
        <authorList>
            <consortium name="EnsemblProtists"/>
        </authorList>
    </citation>
    <scope>IDENTIFICATION</scope>
</reference>
<dbReference type="EnsemblProtists" id="EOD21821">
    <property type="protein sequence ID" value="EOD21821"/>
    <property type="gene ID" value="EMIHUDRAFT_444407"/>
</dbReference>
<evidence type="ECO:0008006" key="3">
    <source>
        <dbReference type="Google" id="ProtNLM"/>
    </source>
</evidence>
<protein>
    <recommendedName>
        <fullName evidence="3">F-box domain-containing protein</fullName>
    </recommendedName>
</protein>